<dbReference type="RefSeq" id="WP_034976982.1">
    <property type="nucleotide sequence ID" value="NZ_FOFI01000001.1"/>
</dbReference>
<reference evidence="1 2" key="1">
    <citation type="submission" date="2014-07" db="EMBL/GenBank/DDBJ databases">
        <title>Epilithonimonas lactis LMG 22401 Genome.</title>
        <authorList>
            <person name="Pipes S.E."/>
            <person name="Stropko S.J."/>
        </authorList>
    </citation>
    <scope>NUCLEOTIDE SEQUENCE [LARGE SCALE GENOMIC DNA]</scope>
    <source>
        <strain evidence="1 2">LMG 24401</strain>
    </source>
</reference>
<gene>
    <name evidence="1" type="ORF">IO89_13460</name>
</gene>
<organism evidence="1 2">
    <name type="scientific">Epilithonimonas lactis</name>
    <dbReference type="NCBI Taxonomy" id="421072"/>
    <lineage>
        <taxon>Bacteria</taxon>
        <taxon>Pseudomonadati</taxon>
        <taxon>Bacteroidota</taxon>
        <taxon>Flavobacteriia</taxon>
        <taxon>Flavobacteriales</taxon>
        <taxon>Weeksellaceae</taxon>
        <taxon>Chryseobacterium group</taxon>
        <taxon>Epilithonimonas</taxon>
    </lineage>
</organism>
<dbReference type="STRING" id="421072.SAMN04488097_0591"/>
<dbReference type="EMBL" id="JPLY01000004">
    <property type="protein sequence ID" value="KFC21207.1"/>
    <property type="molecule type" value="Genomic_DNA"/>
</dbReference>
<dbReference type="AlphaFoldDB" id="A0A085BFG2"/>
<evidence type="ECO:0000313" key="2">
    <source>
        <dbReference type="Proteomes" id="UP000028623"/>
    </source>
</evidence>
<evidence type="ECO:0000313" key="1">
    <source>
        <dbReference type="EMBL" id="KFC21207.1"/>
    </source>
</evidence>
<dbReference type="OrthoDB" id="7605042at2"/>
<sequence>MNIPSPADILNAINESGYLFEQEIGSIIEKFGFNIQTNSAFKDIEEEKSREIDVTGYKRFYFDEENKISIGIRILCECKNNKNPFVFITRNKGKIDNSYSPPNFLYPKDEYMIPTDDGQNSFYRRDGFIYYNLKEIFPYNLDDSKAVQFCKLVQKNKEWNAFHDGIYDSILLPLSKCLEYYKSKDKAIRSETWKNYIIYFPIVVLNSKIFSIDSHIDINKVNEIGNISFTREIESKKQNNKYLIDFITKENLESFLENHINNFAEKFKEYIVSKYDS</sequence>
<name>A0A085BFG2_9FLAO</name>
<protein>
    <submittedName>
        <fullName evidence="1">Uncharacterized protein</fullName>
    </submittedName>
</protein>
<comment type="caution">
    <text evidence="1">The sequence shown here is derived from an EMBL/GenBank/DDBJ whole genome shotgun (WGS) entry which is preliminary data.</text>
</comment>
<keyword evidence="2" id="KW-1185">Reference proteome</keyword>
<dbReference type="Proteomes" id="UP000028623">
    <property type="component" value="Unassembled WGS sequence"/>
</dbReference>
<proteinExistence type="predicted"/>
<accession>A0A085BFG2</accession>
<dbReference type="eggNOG" id="ENOG50339C3">
    <property type="taxonomic scope" value="Bacteria"/>
</dbReference>